<dbReference type="GO" id="GO:0061522">
    <property type="term" value="F:1,4-dihydroxy-2-naphthoyl-CoA thioesterase activity"/>
    <property type="evidence" value="ECO:0007669"/>
    <property type="project" value="TreeGrafter"/>
</dbReference>
<organism evidence="3 4">
    <name type="scientific">Inquilinus limosus MP06</name>
    <dbReference type="NCBI Taxonomy" id="1398085"/>
    <lineage>
        <taxon>Bacteria</taxon>
        <taxon>Pseudomonadati</taxon>
        <taxon>Pseudomonadota</taxon>
        <taxon>Alphaproteobacteria</taxon>
        <taxon>Rhodospirillales</taxon>
        <taxon>Rhodospirillaceae</taxon>
        <taxon>Inquilinus</taxon>
    </lineage>
</organism>
<keyword evidence="1" id="KW-0378">Hydrolase</keyword>
<evidence type="ECO:0000259" key="2">
    <source>
        <dbReference type="Pfam" id="PF03061"/>
    </source>
</evidence>
<evidence type="ECO:0000256" key="1">
    <source>
        <dbReference type="ARBA" id="ARBA00022801"/>
    </source>
</evidence>
<dbReference type="PANTHER" id="PTHR43240">
    <property type="entry name" value="1,4-DIHYDROXY-2-NAPHTHOYL-COA THIOESTERASE 1"/>
    <property type="match status" value="1"/>
</dbReference>
<dbReference type="EMBL" id="JANX01000195">
    <property type="protein sequence ID" value="KGM33344.1"/>
    <property type="molecule type" value="Genomic_DNA"/>
</dbReference>
<proteinExistence type="predicted"/>
<sequence>MDSTEPVLRERVVRWQDPRALAAAGRGMSGRDFLQALADGRLPPPPIADLVGFTLTEIGDGRVVLTLEPDESHYNPIGSMHGGVIATVLDTVMGCAVHTTLPAGRGYTTLEIKVNYVRAVVAGAGPVQAIGRVIHAGRQTAVAEATLVDGRDRVLAHASTTCLIFGLPAADAT</sequence>
<dbReference type="InterPro" id="IPR003736">
    <property type="entry name" value="PAAI_dom"/>
</dbReference>
<protein>
    <submittedName>
        <fullName evidence="3">Aromatic compound degradation protein PaaI</fullName>
    </submittedName>
</protein>
<dbReference type="Pfam" id="PF03061">
    <property type="entry name" value="4HBT"/>
    <property type="match status" value="1"/>
</dbReference>
<accession>A0A0A0D5K7</accession>
<reference evidence="3 4" key="1">
    <citation type="submission" date="2014-01" db="EMBL/GenBank/DDBJ databases">
        <title>Genome sequence determination for a cystic fibrosis isolate, Inquilinus limosus.</title>
        <authorList>
            <person name="Pino M."/>
            <person name="Di Conza J."/>
            <person name="Gutkind G."/>
        </authorList>
    </citation>
    <scope>NUCLEOTIDE SEQUENCE [LARGE SCALE GENOMIC DNA]</scope>
    <source>
        <strain evidence="3 4">MP06</strain>
    </source>
</reference>
<dbReference type="Proteomes" id="UP000029995">
    <property type="component" value="Unassembled WGS sequence"/>
</dbReference>
<evidence type="ECO:0000313" key="3">
    <source>
        <dbReference type="EMBL" id="KGM33344.1"/>
    </source>
</evidence>
<evidence type="ECO:0000313" key="4">
    <source>
        <dbReference type="Proteomes" id="UP000029995"/>
    </source>
</evidence>
<dbReference type="GO" id="GO:0005829">
    <property type="term" value="C:cytosol"/>
    <property type="evidence" value="ECO:0007669"/>
    <property type="project" value="TreeGrafter"/>
</dbReference>
<dbReference type="RefSeq" id="WP_034839370.1">
    <property type="nucleotide sequence ID" value="NZ_JANX01000195.1"/>
</dbReference>
<dbReference type="Gene3D" id="3.10.129.10">
    <property type="entry name" value="Hotdog Thioesterase"/>
    <property type="match status" value="1"/>
</dbReference>
<dbReference type="SUPFAM" id="SSF54637">
    <property type="entry name" value="Thioesterase/thiol ester dehydrase-isomerase"/>
    <property type="match status" value="1"/>
</dbReference>
<gene>
    <name evidence="3" type="ORF">P409_16365</name>
</gene>
<dbReference type="InterPro" id="IPR006683">
    <property type="entry name" value="Thioestr_dom"/>
</dbReference>
<name>A0A0A0D5K7_9PROT</name>
<comment type="caution">
    <text evidence="3">The sequence shown here is derived from an EMBL/GenBank/DDBJ whole genome shotgun (WGS) entry which is preliminary data.</text>
</comment>
<dbReference type="NCBIfam" id="TIGR00369">
    <property type="entry name" value="unchar_dom_1"/>
    <property type="match status" value="1"/>
</dbReference>
<dbReference type="OrthoDB" id="9813282at2"/>
<dbReference type="CDD" id="cd03443">
    <property type="entry name" value="PaaI_thioesterase"/>
    <property type="match status" value="1"/>
</dbReference>
<dbReference type="AlphaFoldDB" id="A0A0A0D5K7"/>
<dbReference type="PANTHER" id="PTHR43240:SF1">
    <property type="entry name" value="BLR5584 PROTEIN"/>
    <property type="match status" value="1"/>
</dbReference>
<feature type="domain" description="Thioesterase" evidence="2">
    <location>
        <begin position="78"/>
        <end position="155"/>
    </location>
</feature>
<dbReference type="InterPro" id="IPR029069">
    <property type="entry name" value="HotDog_dom_sf"/>
</dbReference>